<evidence type="ECO:0000313" key="2">
    <source>
        <dbReference type="EMBL" id="JAD22570.1"/>
    </source>
</evidence>
<name>A0A0A8YAU1_ARUDO</name>
<reference evidence="2" key="1">
    <citation type="submission" date="2014-09" db="EMBL/GenBank/DDBJ databases">
        <authorList>
            <person name="Magalhaes I.L.F."/>
            <person name="Oliveira U."/>
            <person name="Santos F.R."/>
            <person name="Vidigal T.H.D.A."/>
            <person name="Brescovit A.D."/>
            <person name="Santos A.J."/>
        </authorList>
    </citation>
    <scope>NUCLEOTIDE SEQUENCE</scope>
    <source>
        <tissue evidence="2">Shoot tissue taken approximately 20 cm above the soil surface</tissue>
    </source>
</reference>
<organism evidence="2">
    <name type="scientific">Arundo donax</name>
    <name type="common">Giant reed</name>
    <name type="synonym">Donax arundinaceus</name>
    <dbReference type="NCBI Taxonomy" id="35708"/>
    <lineage>
        <taxon>Eukaryota</taxon>
        <taxon>Viridiplantae</taxon>
        <taxon>Streptophyta</taxon>
        <taxon>Embryophyta</taxon>
        <taxon>Tracheophyta</taxon>
        <taxon>Spermatophyta</taxon>
        <taxon>Magnoliopsida</taxon>
        <taxon>Liliopsida</taxon>
        <taxon>Poales</taxon>
        <taxon>Poaceae</taxon>
        <taxon>PACMAD clade</taxon>
        <taxon>Arundinoideae</taxon>
        <taxon>Arundineae</taxon>
        <taxon>Arundo</taxon>
    </lineage>
</organism>
<sequence>MKYLDAPIKLSRTNKPRHVPHLGDFH</sequence>
<evidence type="ECO:0000256" key="1">
    <source>
        <dbReference type="SAM" id="MobiDB-lite"/>
    </source>
</evidence>
<proteinExistence type="predicted"/>
<reference evidence="2" key="2">
    <citation type="journal article" date="2015" name="Data Brief">
        <title>Shoot transcriptome of the giant reed, Arundo donax.</title>
        <authorList>
            <person name="Barrero R.A."/>
            <person name="Guerrero F.D."/>
            <person name="Moolhuijzen P."/>
            <person name="Goolsby J.A."/>
            <person name="Tidwell J."/>
            <person name="Bellgard S.E."/>
            <person name="Bellgard M.I."/>
        </authorList>
    </citation>
    <scope>NUCLEOTIDE SEQUENCE</scope>
    <source>
        <tissue evidence="2">Shoot tissue taken approximately 20 cm above the soil surface</tissue>
    </source>
</reference>
<dbReference type="AlphaFoldDB" id="A0A0A8YAU1"/>
<dbReference type="EMBL" id="GBRH01275325">
    <property type="protein sequence ID" value="JAD22570.1"/>
    <property type="molecule type" value="Transcribed_RNA"/>
</dbReference>
<feature type="region of interest" description="Disordered" evidence="1">
    <location>
        <begin position="1"/>
        <end position="26"/>
    </location>
</feature>
<protein>
    <submittedName>
        <fullName evidence="2">Uncharacterized protein</fullName>
    </submittedName>
</protein>
<accession>A0A0A8YAU1</accession>